<evidence type="ECO:0000256" key="4">
    <source>
        <dbReference type="ARBA" id="ARBA00022824"/>
    </source>
</evidence>
<dbReference type="FunFam" id="1.20.1540.10:FF:000016">
    <property type="entry name" value="Derlin"/>
    <property type="match status" value="1"/>
</dbReference>
<feature type="transmembrane region" description="Helical" evidence="7">
    <location>
        <begin position="149"/>
        <end position="182"/>
    </location>
</feature>
<comment type="function">
    <text evidence="7">May be involved in the degradation of misfolded endoplasmic reticulum (ER) luminal proteins.</text>
</comment>
<dbReference type="GO" id="GO:0036503">
    <property type="term" value="P:ERAD pathway"/>
    <property type="evidence" value="ECO:0007669"/>
    <property type="project" value="UniProtKB-ARBA"/>
</dbReference>
<evidence type="ECO:0000313" key="9">
    <source>
        <dbReference type="Proteomes" id="UP001175271"/>
    </source>
</evidence>
<evidence type="ECO:0000256" key="3">
    <source>
        <dbReference type="ARBA" id="ARBA00022692"/>
    </source>
</evidence>
<dbReference type="SUPFAM" id="SSF144091">
    <property type="entry name" value="Rhomboid-like"/>
    <property type="match status" value="1"/>
</dbReference>
<keyword evidence="3 7" id="KW-0812">Transmembrane</keyword>
<sequence length="301" mass="34291">MAKLVLMVTDIFRDLTSIFSRFPRHNSSPITMPASTWSHPVANALTDWGSAAIEMIPIWQAYLDMPPVTRAYSTACVALTLGVQLDLISPLQLYFNWKLIAYELQVWRLITSFCYFGSFGFSFFFNLMFTQRYCQMLEEGSFRGKTSDFVFMFLFGMVFMIICGIFVSQLFLGQAFTIMLVYVWSRRNPYLRMNFFGVLNFQAPYLPWVILLLSILVGNNAVVDFLGIACGHFYYFLQDVFPRQPNGFKILETPLLLKWLFDPPPRAAIVVDETQNPGGFNWADNAMDQMDPANGGGAGAN</sequence>
<protein>
    <recommendedName>
        <fullName evidence="7">Derlin</fullName>
    </recommendedName>
</protein>
<feature type="transmembrane region" description="Helical" evidence="7">
    <location>
        <begin position="106"/>
        <end position="129"/>
    </location>
</feature>
<keyword evidence="9" id="KW-1185">Reference proteome</keyword>
<evidence type="ECO:0000256" key="7">
    <source>
        <dbReference type="RuleBase" id="RU363059"/>
    </source>
</evidence>
<dbReference type="InterPro" id="IPR007599">
    <property type="entry name" value="DER1"/>
</dbReference>
<dbReference type="EMBL" id="JAUCMV010000002">
    <property type="protein sequence ID" value="KAK0420685.1"/>
    <property type="molecule type" value="Genomic_DNA"/>
</dbReference>
<evidence type="ECO:0000256" key="6">
    <source>
        <dbReference type="ARBA" id="ARBA00023136"/>
    </source>
</evidence>
<name>A0AA39IA79_9BILA</name>
<comment type="subcellular location">
    <subcellularLocation>
        <location evidence="1 7">Endoplasmic reticulum membrane</location>
        <topology evidence="1 7">Multi-pass membrane protein</topology>
    </subcellularLocation>
</comment>
<feature type="transmembrane region" description="Helical" evidence="7">
    <location>
        <begin position="194"/>
        <end position="215"/>
    </location>
</feature>
<dbReference type="Proteomes" id="UP001175271">
    <property type="component" value="Unassembled WGS sequence"/>
</dbReference>
<organism evidence="8 9">
    <name type="scientific">Steinernema hermaphroditum</name>
    <dbReference type="NCBI Taxonomy" id="289476"/>
    <lineage>
        <taxon>Eukaryota</taxon>
        <taxon>Metazoa</taxon>
        <taxon>Ecdysozoa</taxon>
        <taxon>Nematoda</taxon>
        <taxon>Chromadorea</taxon>
        <taxon>Rhabditida</taxon>
        <taxon>Tylenchina</taxon>
        <taxon>Panagrolaimomorpha</taxon>
        <taxon>Strongyloidoidea</taxon>
        <taxon>Steinernematidae</taxon>
        <taxon>Steinernema</taxon>
    </lineage>
</organism>
<evidence type="ECO:0000256" key="5">
    <source>
        <dbReference type="ARBA" id="ARBA00022989"/>
    </source>
</evidence>
<dbReference type="GO" id="GO:0005789">
    <property type="term" value="C:endoplasmic reticulum membrane"/>
    <property type="evidence" value="ECO:0007669"/>
    <property type="project" value="UniProtKB-SubCell"/>
</dbReference>
<reference evidence="8" key="1">
    <citation type="submission" date="2023-06" db="EMBL/GenBank/DDBJ databases">
        <title>Genomic analysis of the entomopathogenic nematode Steinernema hermaphroditum.</title>
        <authorList>
            <person name="Schwarz E.M."/>
            <person name="Heppert J.K."/>
            <person name="Baniya A."/>
            <person name="Schwartz H.T."/>
            <person name="Tan C.-H."/>
            <person name="Antoshechkin I."/>
            <person name="Sternberg P.W."/>
            <person name="Goodrich-Blair H."/>
            <person name="Dillman A.R."/>
        </authorList>
    </citation>
    <scope>NUCLEOTIDE SEQUENCE</scope>
    <source>
        <strain evidence="8">PS9179</strain>
        <tissue evidence="8">Whole animal</tissue>
    </source>
</reference>
<keyword evidence="6 7" id="KW-0472">Membrane</keyword>
<accession>A0AA39IA79</accession>
<comment type="caution">
    <text evidence="7">Lacks conserved residue(s) required for the propagation of feature annotation.</text>
</comment>
<comment type="similarity">
    <text evidence="2 7">Belongs to the derlin family.</text>
</comment>
<dbReference type="Pfam" id="PF04511">
    <property type="entry name" value="DER1"/>
    <property type="match status" value="1"/>
</dbReference>
<dbReference type="AlphaFoldDB" id="A0AA39IA79"/>
<gene>
    <name evidence="8" type="ORF">QR680_014826</name>
</gene>
<dbReference type="InterPro" id="IPR035952">
    <property type="entry name" value="Rhomboid-like_sf"/>
</dbReference>
<proteinExistence type="inferred from homology"/>
<comment type="caution">
    <text evidence="8">The sequence shown here is derived from an EMBL/GenBank/DDBJ whole genome shotgun (WGS) entry which is preliminary data.</text>
</comment>
<keyword evidence="4 7" id="KW-0256">Endoplasmic reticulum</keyword>
<keyword evidence="5 7" id="KW-1133">Transmembrane helix</keyword>
<evidence type="ECO:0000256" key="1">
    <source>
        <dbReference type="ARBA" id="ARBA00004477"/>
    </source>
</evidence>
<evidence type="ECO:0000313" key="8">
    <source>
        <dbReference type="EMBL" id="KAK0420685.1"/>
    </source>
</evidence>
<dbReference type="PANTHER" id="PTHR11009">
    <property type="entry name" value="DER1-LIKE PROTEIN, DERLIN"/>
    <property type="match status" value="1"/>
</dbReference>
<evidence type="ECO:0000256" key="2">
    <source>
        <dbReference type="ARBA" id="ARBA00008917"/>
    </source>
</evidence>